<dbReference type="EMBL" id="MU001764">
    <property type="protein sequence ID" value="KAF2799459.1"/>
    <property type="molecule type" value="Genomic_DNA"/>
</dbReference>
<dbReference type="InterPro" id="IPR014710">
    <property type="entry name" value="RmlC-like_jellyroll"/>
</dbReference>
<keyword evidence="9" id="KW-1185">Reference proteome</keyword>
<evidence type="ECO:0000256" key="2">
    <source>
        <dbReference type="ARBA" id="ARBA00007456"/>
    </source>
</evidence>
<dbReference type="OrthoDB" id="1921208at2759"/>
<accession>A0A6A6XSS9</accession>
<dbReference type="InterPro" id="IPR006045">
    <property type="entry name" value="Cupin_1"/>
</dbReference>
<dbReference type="AlphaFoldDB" id="A0A6A6XSS9"/>
<dbReference type="GO" id="GO:0030145">
    <property type="term" value="F:manganese ion binding"/>
    <property type="evidence" value="ECO:0007669"/>
    <property type="project" value="InterPro"/>
</dbReference>
<reference evidence="8" key="1">
    <citation type="journal article" date="2020" name="Stud. Mycol.">
        <title>101 Dothideomycetes genomes: a test case for predicting lifestyles and emergence of pathogens.</title>
        <authorList>
            <person name="Haridas S."/>
            <person name="Albert R."/>
            <person name="Binder M."/>
            <person name="Bloem J."/>
            <person name="Labutti K."/>
            <person name="Salamov A."/>
            <person name="Andreopoulos B."/>
            <person name="Baker S."/>
            <person name="Barry K."/>
            <person name="Bills G."/>
            <person name="Bluhm B."/>
            <person name="Cannon C."/>
            <person name="Castanera R."/>
            <person name="Culley D."/>
            <person name="Daum C."/>
            <person name="Ezra D."/>
            <person name="Gonzalez J."/>
            <person name="Henrissat B."/>
            <person name="Kuo A."/>
            <person name="Liang C."/>
            <person name="Lipzen A."/>
            <person name="Lutzoni F."/>
            <person name="Magnuson J."/>
            <person name="Mondo S."/>
            <person name="Nolan M."/>
            <person name="Ohm R."/>
            <person name="Pangilinan J."/>
            <person name="Park H.-J."/>
            <person name="Ramirez L."/>
            <person name="Alfaro M."/>
            <person name="Sun H."/>
            <person name="Tritt A."/>
            <person name="Yoshinaga Y."/>
            <person name="Zwiers L.-H."/>
            <person name="Turgeon B."/>
            <person name="Goodwin S."/>
            <person name="Spatafora J."/>
            <person name="Crous P."/>
            <person name="Grigoriev I."/>
        </authorList>
    </citation>
    <scope>NUCLEOTIDE SEQUENCE</scope>
    <source>
        <strain evidence="8">CBS 109.77</strain>
    </source>
</reference>
<evidence type="ECO:0000256" key="4">
    <source>
        <dbReference type="ARBA" id="ARBA00022723"/>
    </source>
</evidence>
<dbReference type="GO" id="GO:0005576">
    <property type="term" value="C:extracellular region"/>
    <property type="evidence" value="ECO:0007669"/>
    <property type="project" value="UniProtKB-SubCell"/>
</dbReference>
<evidence type="ECO:0000313" key="8">
    <source>
        <dbReference type="EMBL" id="KAF2799459.1"/>
    </source>
</evidence>
<evidence type="ECO:0000256" key="6">
    <source>
        <dbReference type="SAM" id="SignalP"/>
    </source>
</evidence>
<sequence length="226" mass="23904">MSTLPHLLLALFILPPLAHAVDRTINPALNAQLKLDATNLDRHATLSNDEAWRFDFPSQQKYTFSPGSVVNANAATFPALTGIGMTIAMLNLGPCAMLTPHAHPRATNVVVAITGNTTSWMVGENGVGTVRVDLVAGILTIFPMGSLHAMQNNGCENAQLVSALNSEDTGTINYLNSLYQLPHDMIRAAFGDAGLDVDELGKGIPAVGTGSVLGSDECLKRCGLNR</sequence>
<feature type="domain" description="Cupin type-1" evidence="7">
    <location>
        <begin position="54"/>
        <end position="201"/>
    </location>
</feature>
<name>A0A6A6XSS9_9PLEO</name>
<dbReference type="InterPro" id="IPR011051">
    <property type="entry name" value="RmlC_Cupin_sf"/>
</dbReference>
<evidence type="ECO:0000313" key="9">
    <source>
        <dbReference type="Proteomes" id="UP000799757"/>
    </source>
</evidence>
<comment type="similarity">
    <text evidence="2">Belongs to the germin family.</text>
</comment>
<dbReference type="PANTHER" id="PTHR31238">
    <property type="entry name" value="GERMIN-LIKE PROTEIN SUBFAMILY 3 MEMBER 3"/>
    <property type="match status" value="1"/>
</dbReference>
<dbReference type="SMART" id="SM00835">
    <property type="entry name" value="Cupin_1"/>
    <property type="match status" value="1"/>
</dbReference>
<proteinExistence type="inferred from homology"/>
<dbReference type="Pfam" id="PF00190">
    <property type="entry name" value="Cupin_1"/>
    <property type="match status" value="1"/>
</dbReference>
<organism evidence="8 9">
    <name type="scientific">Melanomma pulvis-pyrius CBS 109.77</name>
    <dbReference type="NCBI Taxonomy" id="1314802"/>
    <lineage>
        <taxon>Eukaryota</taxon>
        <taxon>Fungi</taxon>
        <taxon>Dikarya</taxon>
        <taxon>Ascomycota</taxon>
        <taxon>Pezizomycotina</taxon>
        <taxon>Dothideomycetes</taxon>
        <taxon>Pleosporomycetidae</taxon>
        <taxon>Pleosporales</taxon>
        <taxon>Melanommataceae</taxon>
        <taxon>Melanomma</taxon>
    </lineage>
</organism>
<keyword evidence="6" id="KW-0732">Signal</keyword>
<evidence type="ECO:0000256" key="5">
    <source>
        <dbReference type="ARBA" id="ARBA00023211"/>
    </source>
</evidence>
<comment type="subcellular location">
    <subcellularLocation>
        <location evidence="1">Secreted</location>
    </subcellularLocation>
</comment>
<dbReference type="Gene3D" id="2.60.120.10">
    <property type="entry name" value="Jelly Rolls"/>
    <property type="match status" value="1"/>
</dbReference>
<dbReference type="CDD" id="cd02241">
    <property type="entry name" value="cupin_OxOx"/>
    <property type="match status" value="1"/>
</dbReference>
<feature type="signal peptide" evidence="6">
    <location>
        <begin position="1"/>
        <end position="20"/>
    </location>
</feature>
<feature type="chain" id="PRO_5025362719" evidence="6">
    <location>
        <begin position="21"/>
        <end position="226"/>
    </location>
</feature>
<evidence type="ECO:0000256" key="1">
    <source>
        <dbReference type="ARBA" id="ARBA00004613"/>
    </source>
</evidence>
<dbReference type="Proteomes" id="UP000799757">
    <property type="component" value="Unassembled WGS sequence"/>
</dbReference>
<protein>
    <submittedName>
        <fullName evidence="8">RmlC-like cupin</fullName>
    </submittedName>
</protein>
<keyword evidence="5" id="KW-0464">Manganese</keyword>
<evidence type="ECO:0000259" key="7">
    <source>
        <dbReference type="SMART" id="SM00835"/>
    </source>
</evidence>
<evidence type="ECO:0000256" key="3">
    <source>
        <dbReference type="ARBA" id="ARBA00022525"/>
    </source>
</evidence>
<keyword evidence="3" id="KW-0964">Secreted</keyword>
<gene>
    <name evidence="8" type="ORF">K505DRAFT_332591</name>
</gene>
<dbReference type="SUPFAM" id="SSF51182">
    <property type="entry name" value="RmlC-like cupins"/>
    <property type="match status" value="1"/>
</dbReference>
<dbReference type="PRINTS" id="PR00325">
    <property type="entry name" value="GERMIN"/>
</dbReference>
<dbReference type="InterPro" id="IPR001929">
    <property type="entry name" value="Germin"/>
</dbReference>
<keyword evidence="4" id="KW-0479">Metal-binding</keyword>